<evidence type="ECO:0000313" key="1">
    <source>
        <dbReference type="EMBL" id="SCE95058.1"/>
    </source>
</evidence>
<dbReference type="Proteomes" id="UP000198224">
    <property type="component" value="Chromosome I"/>
</dbReference>
<evidence type="ECO:0000313" key="2">
    <source>
        <dbReference type="Proteomes" id="UP000198224"/>
    </source>
</evidence>
<sequence length="63" mass="7077">MGLADALTEWTDVDGAQYESGRSMGLFTDRTFLQAKWVFWSSDPLGQALFDMLHTLDEGPRPP</sequence>
<proteinExistence type="predicted"/>
<gene>
    <name evidence="1" type="ORF">GA0070612_2434</name>
</gene>
<reference evidence="2" key="1">
    <citation type="submission" date="2016-06" db="EMBL/GenBank/DDBJ databases">
        <authorList>
            <person name="Varghese N."/>
            <person name="Submissions Spin"/>
        </authorList>
    </citation>
    <scope>NUCLEOTIDE SEQUENCE [LARGE SCALE GENOMIC DNA]</scope>
    <source>
        <strain evidence="2">DSM 45160</strain>
    </source>
</reference>
<dbReference type="EMBL" id="LT607409">
    <property type="protein sequence ID" value="SCE95058.1"/>
    <property type="molecule type" value="Genomic_DNA"/>
</dbReference>
<dbReference type="RefSeq" id="WP_088987996.1">
    <property type="nucleotide sequence ID" value="NZ_LT607409.1"/>
</dbReference>
<accession>A0A1C4WFT2</accession>
<name>A0A1C4WFT2_9ACTN</name>
<dbReference type="AlphaFoldDB" id="A0A1C4WFT2"/>
<organism evidence="1 2">
    <name type="scientific">Micromonospora chokoriensis</name>
    <dbReference type="NCBI Taxonomy" id="356851"/>
    <lineage>
        <taxon>Bacteria</taxon>
        <taxon>Bacillati</taxon>
        <taxon>Actinomycetota</taxon>
        <taxon>Actinomycetes</taxon>
        <taxon>Micromonosporales</taxon>
        <taxon>Micromonosporaceae</taxon>
        <taxon>Micromonospora</taxon>
    </lineage>
</organism>
<keyword evidence="2" id="KW-1185">Reference proteome</keyword>
<protein>
    <submittedName>
        <fullName evidence="1">Uncharacterized protein</fullName>
    </submittedName>
</protein>